<keyword evidence="1" id="KW-0812">Transmembrane</keyword>
<feature type="transmembrane region" description="Helical" evidence="1">
    <location>
        <begin position="49"/>
        <end position="70"/>
    </location>
</feature>
<dbReference type="Proteomes" id="UP001500459">
    <property type="component" value="Unassembled WGS sequence"/>
</dbReference>
<protein>
    <submittedName>
        <fullName evidence="2">Uncharacterized protein</fullName>
    </submittedName>
</protein>
<feature type="transmembrane region" description="Helical" evidence="1">
    <location>
        <begin position="21"/>
        <end position="43"/>
    </location>
</feature>
<evidence type="ECO:0000256" key="1">
    <source>
        <dbReference type="SAM" id="Phobius"/>
    </source>
</evidence>
<feature type="transmembrane region" description="Helical" evidence="1">
    <location>
        <begin position="82"/>
        <end position="103"/>
    </location>
</feature>
<keyword evidence="1" id="KW-0472">Membrane</keyword>
<comment type="caution">
    <text evidence="2">The sequence shown here is derived from an EMBL/GenBank/DDBJ whole genome shotgun (WGS) entry which is preliminary data.</text>
</comment>
<organism evidence="2 3">
    <name type="scientific">Aquimarina addita</name>
    <dbReference type="NCBI Taxonomy" id="870485"/>
    <lineage>
        <taxon>Bacteria</taxon>
        <taxon>Pseudomonadati</taxon>
        <taxon>Bacteroidota</taxon>
        <taxon>Flavobacteriia</taxon>
        <taxon>Flavobacteriales</taxon>
        <taxon>Flavobacteriaceae</taxon>
        <taxon>Aquimarina</taxon>
    </lineage>
</organism>
<keyword evidence="1" id="KW-1133">Transmembrane helix</keyword>
<reference evidence="3" key="1">
    <citation type="journal article" date="2019" name="Int. J. Syst. Evol. Microbiol.">
        <title>The Global Catalogue of Microorganisms (GCM) 10K type strain sequencing project: providing services to taxonomists for standard genome sequencing and annotation.</title>
        <authorList>
            <consortium name="The Broad Institute Genomics Platform"/>
            <consortium name="The Broad Institute Genome Sequencing Center for Infectious Disease"/>
            <person name="Wu L."/>
            <person name="Ma J."/>
        </authorList>
    </citation>
    <scope>NUCLEOTIDE SEQUENCE [LARGE SCALE GENOMIC DNA]</scope>
    <source>
        <strain evidence="3">JCM 17106</strain>
    </source>
</reference>
<proteinExistence type="predicted"/>
<gene>
    <name evidence="2" type="ORF">GCM10022393_08200</name>
</gene>
<dbReference type="EMBL" id="BAABCW010000002">
    <property type="protein sequence ID" value="GAA4110869.1"/>
    <property type="molecule type" value="Genomic_DNA"/>
</dbReference>
<sequence>MTDVSRKQSFLTICKVKPERIFLMDALGALLTSFFLCCILAQLESYFGVPIQVIYVLSGIAGCLFVYSIIGYLFSKTRWKSFLIILIICNISHLVVSLAMIVLHSEKLTAPGYTYFILECIVIIIVVAIECKLLVSQK</sequence>
<dbReference type="RefSeq" id="WP_344925015.1">
    <property type="nucleotide sequence ID" value="NZ_BAABCW010000002.1"/>
</dbReference>
<keyword evidence="3" id="KW-1185">Reference proteome</keyword>
<accession>A0ABP7XC78</accession>
<feature type="transmembrane region" description="Helical" evidence="1">
    <location>
        <begin position="115"/>
        <end position="135"/>
    </location>
</feature>
<name>A0ABP7XC78_9FLAO</name>
<evidence type="ECO:0000313" key="3">
    <source>
        <dbReference type="Proteomes" id="UP001500459"/>
    </source>
</evidence>
<evidence type="ECO:0000313" key="2">
    <source>
        <dbReference type="EMBL" id="GAA4110869.1"/>
    </source>
</evidence>